<evidence type="ECO:0000256" key="2">
    <source>
        <dbReference type="ARBA" id="ARBA00006432"/>
    </source>
</evidence>
<dbReference type="InterPro" id="IPR000873">
    <property type="entry name" value="AMP-dep_synth/lig_dom"/>
</dbReference>
<comment type="similarity">
    <text evidence="2">Belongs to the ATP-dependent AMP-binding enzyme family.</text>
</comment>
<evidence type="ECO:0000259" key="6">
    <source>
        <dbReference type="Pfam" id="PF13193"/>
    </source>
</evidence>
<dbReference type="AlphaFoldDB" id="A0A0M3HPY2"/>
<dbReference type="InterPro" id="IPR025110">
    <property type="entry name" value="AMP-bd_C"/>
</dbReference>
<keyword evidence="7" id="KW-1185">Reference proteome</keyword>
<reference evidence="8" key="1">
    <citation type="submission" date="2017-02" db="UniProtKB">
        <authorList>
            <consortium name="WormBaseParasite"/>
        </authorList>
    </citation>
    <scope>IDENTIFICATION</scope>
</reference>
<dbReference type="WBParaSite" id="ALUE_0000404101-mRNA-1">
    <property type="protein sequence ID" value="ALUE_0000404101-mRNA-1"/>
    <property type="gene ID" value="ALUE_0000404101"/>
</dbReference>
<dbReference type="SUPFAM" id="SSF56801">
    <property type="entry name" value="Acetyl-CoA synthetase-like"/>
    <property type="match status" value="1"/>
</dbReference>
<evidence type="ECO:0000256" key="4">
    <source>
        <dbReference type="SAM" id="MobiDB-lite"/>
    </source>
</evidence>
<evidence type="ECO:0000259" key="5">
    <source>
        <dbReference type="Pfam" id="PF00501"/>
    </source>
</evidence>
<dbReference type="GO" id="GO:0005777">
    <property type="term" value="C:peroxisome"/>
    <property type="evidence" value="ECO:0007669"/>
    <property type="project" value="UniProtKB-SubCell"/>
</dbReference>
<dbReference type="InterPro" id="IPR042099">
    <property type="entry name" value="ANL_N_sf"/>
</dbReference>
<dbReference type="Proteomes" id="UP000036681">
    <property type="component" value="Unplaced"/>
</dbReference>
<feature type="region of interest" description="Disordered" evidence="4">
    <location>
        <begin position="205"/>
        <end position="233"/>
    </location>
</feature>
<dbReference type="PANTHER" id="PTHR24096">
    <property type="entry name" value="LONG-CHAIN-FATTY-ACID--COA LIGASE"/>
    <property type="match status" value="1"/>
</dbReference>
<dbReference type="Gene3D" id="3.40.50.12780">
    <property type="entry name" value="N-terminal domain of ligase-like"/>
    <property type="match status" value="1"/>
</dbReference>
<protein>
    <submittedName>
        <fullName evidence="8">AMP-binding domain-containing protein</fullName>
    </submittedName>
</protein>
<evidence type="ECO:0000256" key="1">
    <source>
        <dbReference type="ARBA" id="ARBA00004275"/>
    </source>
</evidence>
<evidence type="ECO:0000313" key="7">
    <source>
        <dbReference type="Proteomes" id="UP000036681"/>
    </source>
</evidence>
<accession>A0A0M3HPY2</accession>
<organism evidence="7 8">
    <name type="scientific">Ascaris lumbricoides</name>
    <name type="common">Giant roundworm</name>
    <dbReference type="NCBI Taxonomy" id="6252"/>
    <lineage>
        <taxon>Eukaryota</taxon>
        <taxon>Metazoa</taxon>
        <taxon>Ecdysozoa</taxon>
        <taxon>Nematoda</taxon>
        <taxon>Chromadorea</taxon>
        <taxon>Rhabditida</taxon>
        <taxon>Spirurina</taxon>
        <taxon>Ascaridomorpha</taxon>
        <taxon>Ascaridoidea</taxon>
        <taxon>Ascarididae</taxon>
        <taxon>Ascaris</taxon>
    </lineage>
</organism>
<evidence type="ECO:0000256" key="3">
    <source>
        <dbReference type="ARBA" id="ARBA00023140"/>
    </source>
</evidence>
<feature type="region of interest" description="Disordered" evidence="4">
    <location>
        <begin position="610"/>
        <end position="643"/>
    </location>
</feature>
<feature type="domain" description="AMP-binding enzyme C-terminal" evidence="6">
    <location>
        <begin position="512"/>
        <end position="589"/>
    </location>
</feature>
<dbReference type="Pfam" id="PF13193">
    <property type="entry name" value="AMP-binding_C"/>
    <property type="match status" value="1"/>
</dbReference>
<name>A0A0M3HPY2_ASCLU</name>
<proteinExistence type="inferred from homology"/>
<dbReference type="FunFam" id="3.30.300.30:FF:000007">
    <property type="entry name" value="4-coumarate--CoA ligase 2"/>
    <property type="match status" value="1"/>
</dbReference>
<keyword evidence="3" id="KW-0576">Peroxisome</keyword>
<dbReference type="InterPro" id="IPR020845">
    <property type="entry name" value="AMP-binding_CS"/>
</dbReference>
<dbReference type="PROSITE" id="PS00455">
    <property type="entry name" value="AMP_BINDING"/>
    <property type="match status" value="1"/>
</dbReference>
<feature type="domain" description="AMP-dependent synthetase/ligase" evidence="5">
    <location>
        <begin position="54"/>
        <end position="458"/>
    </location>
</feature>
<dbReference type="Gene3D" id="3.30.300.30">
    <property type="match status" value="1"/>
</dbReference>
<sequence>MHLRTADNLLLRTDTATRVCTFRNMEVQNPFQILWEKIPSSNFTDFLLAKFPKYGSNLAMVDTESGKQWRYSELRGWIEMCADRMREIGVNTSSRVAVITSTTGQALFVHFACSVVGAVAVCINAFLTVDEIWQQVDISESTHAITESQFLSKVDEVKRKATMRGGSRIKVVKLLDDVLSDVKLKKGGGLTRRATTIQQIIPQSAFSDAPPADPSRSLPSSPVETPQTDEETEQQIEDEQSQRMATLSTKQTLLIFFSAGTTGLIKAVEVSHKSLIVNIQQISCPIYAPPTNKERFLLTLCIHHIFGAISAYYALANGATLFCMSKYAAKNFLDSVEEHKINVVHATPTIVQMLAFDPLVEGRDLSTLRSIIVAGAPMDPGTMTACKERLQLKDLRQAYGMTEIGGICTLSHFGCNKMTSVGVPLPGMLVKVVNWESKELCTPNQLGQLLVMGPQVQPSFYKNPKATNEIVDTYGYLKTGDAAYYDEDGYIYILDRIKDLIKYKGALVCPSEVENILRSHPGIDDCAVVGRQDHVSGEVPAAFVVKSAQHQLLASAEVRQHVAGKIAQFKELRGGVFFVSEIPRSVCGKILRRQLKQYWERTTSRDNLTTVVDNSKNRRASSAAEKRDPTVISTRTRLPKKPK</sequence>
<dbReference type="Pfam" id="PF00501">
    <property type="entry name" value="AMP-binding"/>
    <property type="match status" value="1"/>
</dbReference>
<dbReference type="InterPro" id="IPR045851">
    <property type="entry name" value="AMP-bd_C_sf"/>
</dbReference>
<comment type="subcellular location">
    <subcellularLocation>
        <location evidence="1">Peroxisome</location>
    </subcellularLocation>
</comment>
<evidence type="ECO:0000313" key="8">
    <source>
        <dbReference type="WBParaSite" id="ALUE_0000404101-mRNA-1"/>
    </source>
</evidence>
<dbReference type="PANTHER" id="PTHR24096:SF168">
    <property type="entry name" value="AMP-BINDING DOMAIN-CONTAINING PROTEIN"/>
    <property type="match status" value="1"/>
</dbReference>
<dbReference type="GO" id="GO:0016405">
    <property type="term" value="F:CoA-ligase activity"/>
    <property type="evidence" value="ECO:0007669"/>
    <property type="project" value="TreeGrafter"/>
</dbReference>